<evidence type="ECO:0000256" key="4">
    <source>
        <dbReference type="RuleBase" id="RU000389"/>
    </source>
</evidence>
<dbReference type="STRING" id="204773.HEAR2619"/>
<keyword evidence="4" id="KW-0281">Fimbrium</keyword>
<dbReference type="PANTHER" id="PTHR30093">
    <property type="entry name" value="GENERAL SECRETION PATHWAY PROTEIN G"/>
    <property type="match status" value="1"/>
</dbReference>
<dbReference type="InterPro" id="IPR000983">
    <property type="entry name" value="Bac_GSPG_pilin"/>
</dbReference>
<dbReference type="EMBL" id="CU207211">
    <property type="protein sequence ID" value="CAL62741.1"/>
    <property type="molecule type" value="Genomic_DNA"/>
</dbReference>
<dbReference type="NCBIfam" id="TIGR02532">
    <property type="entry name" value="IV_pilin_GFxxxE"/>
    <property type="match status" value="1"/>
</dbReference>
<dbReference type="PRINTS" id="PR00813">
    <property type="entry name" value="BCTERIALGSPG"/>
</dbReference>
<dbReference type="SUPFAM" id="SSF54523">
    <property type="entry name" value="Pili subunits"/>
    <property type="match status" value="1"/>
</dbReference>
<dbReference type="HOGENOM" id="CLU_091705_4_1_4"/>
<reference evidence="6 7" key="1">
    <citation type="journal article" date="2007" name="PLoS Genet.">
        <title>A tale of two oxidation states: bacterial colonization of arsenic-rich environments.</title>
        <authorList>
            <person name="Muller D."/>
            <person name="Medigue C."/>
            <person name="Koechler S."/>
            <person name="Barbe V."/>
            <person name="Barakat M."/>
            <person name="Talla E."/>
            <person name="Bonnefoy V."/>
            <person name="Krin E."/>
            <person name="Arsene-Ploetze F."/>
            <person name="Carapito C."/>
            <person name="Chandler M."/>
            <person name="Cournoyer B."/>
            <person name="Cruveiller S."/>
            <person name="Dossat C."/>
            <person name="Duval S."/>
            <person name="Heymann M."/>
            <person name="Leize E."/>
            <person name="Lieutaud A."/>
            <person name="Lievremont D."/>
            <person name="Makita Y."/>
            <person name="Mangenot S."/>
            <person name="Nitschke W."/>
            <person name="Ortet P."/>
            <person name="Perdrial N."/>
            <person name="Schoepp B."/>
            <person name="Siguier N."/>
            <person name="Simeonova D.D."/>
            <person name="Rouy Z."/>
            <person name="Segurens B."/>
            <person name="Turlin E."/>
            <person name="Vallenet D."/>
            <person name="Van Dorsselaer A."/>
            <person name="Weiss S."/>
            <person name="Weissenbach J."/>
            <person name="Lett M.C."/>
            <person name="Danchin A."/>
            <person name="Bertin P.N."/>
        </authorList>
    </citation>
    <scope>NUCLEOTIDE SEQUENCE [LARGE SCALE GENOMIC DNA]</scope>
    <source>
        <strain evidence="7">ULPAs1</strain>
    </source>
</reference>
<gene>
    <name evidence="6" type="ordered locus">HEAR2619</name>
</gene>
<dbReference type="KEGG" id="har:HEAR2619"/>
<name>A4G8A4_HERAR</name>
<dbReference type="Gene3D" id="3.30.700.10">
    <property type="entry name" value="Glycoprotein, Type 4 Pilin"/>
    <property type="match status" value="1"/>
</dbReference>
<comment type="subunit">
    <text evidence="2">The pili are polar flexible filaments of about 5.4 nanometers diameter and 2.5 micrometers average length; they consist of only a single polypeptide chain arranged in a helical configuration of five subunits per turn in the assembled pilus.</text>
</comment>
<dbReference type="GO" id="GO:0015628">
    <property type="term" value="P:protein secretion by the type II secretion system"/>
    <property type="evidence" value="ECO:0007669"/>
    <property type="project" value="InterPro"/>
</dbReference>
<dbReference type="GO" id="GO:0007155">
    <property type="term" value="P:cell adhesion"/>
    <property type="evidence" value="ECO:0007669"/>
    <property type="project" value="InterPro"/>
</dbReference>
<keyword evidence="5" id="KW-0472">Membrane</keyword>
<evidence type="ECO:0000256" key="1">
    <source>
        <dbReference type="ARBA" id="ARBA00005233"/>
    </source>
</evidence>
<evidence type="ECO:0000256" key="2">
    <source>
        <dbReference type="ARBA" id="ARBA00011156"/>
    </source>
</evidence>
<keyword evidence="5" id="KW-0812">Transmembrane</keyword>
<evidence type="ECO:0000313" key="7">
    <source>
        <dbReference type="Proteomes" id="UP000006697"/>
    </source>
</evidence>
<feature type="transmembrane region" description="Helical" evidence="5">
    <location>
        <begin position="12"/>
        <end position="34"/>
    </location>
</feature>
<dbReference type="PROSITE" id="PS00409">
    <property type="entry name" value="PROKAR_NTER_METHYL"/>
    <property type="match status" value="1"/>
</dbReference>
<dbReference type="AlphaFoldDB" id="A4G8A4"/>
<evidence type="ECO:0000313" key="6">
    <source>
        <dbReference type="EMBL" id="CAL62741.1"/>
    </source>
</evidence>
<dbReference type="GO" id="GO:0015627">
    <property type="term" value="C:type II protein secretion system complex"/>
    <property type="evidence" value="ECO:0007669"/>
    <property type="project" value="InterPro"/>
</dbReference>
<dbReference type="InterPro" id="IPR001082">
    <property type="entry name" value="Pilin"/>
</dbReference>
<organism evidence="6 7">
    <name type="scientific">Herminiimonas arsenicoxydans</name>
    <dbReference type="NCBI Taxonomy" id="204773"/>
    <lineage>
        <taxon>Bacteria</taxon>
        <taxon>Pseudomonadati</taxon>
        <taxon>Pseudomonadota</taxon>
        <taxon>Betaproteobacteria</taxon>
        <taxon>Burkholderiales</taxon>
        <taxon>Oxalobacteraceae</taxon>
        <taxon>Herminiimonas</taxon>
    </lineage>
</organism>
<comment type="similarity">
    <text evidence="1 4">Belongs to the N-Me-Phe pilin family.</text>
</comment>
<dbReference type="PANTHER" id="PTHR30093:SF34">
    <property type="entry name" value="PREPILIN PEPTIDASE-DEPENDENT PROTEIN D"/>
    <property type="match status" value="1"/>
</dbReference>
<dbReference type="Pfam" id="PF07963">
    <property type="entry name" value="N_methyl"/>
    <property type="match status" value="1"/>
</dbReference>
<dbReference type="InterPro" id="IPR045584">
    <property type="entry name" value="Pilin-like"/>
</dbReference>
<keyword evidence="3" id="KW-0488">Methylation</keyword>
<proteinExistence type="inferred from homology"/>
<dbReference type="OrthoDB" id="8607132at2"/>
<dbReference type="GO" id="GO:0044096">
    <property type="term" value="C:type IV pilus"/>
    <property type="evidence" value="ECO:0007669"/>
    <property type="project" value="TreeGrafter"/>
</dbReference>
<keyword evidence="7" id="KW-1185">Reference proteome</keyword>
<evidence type="ECO:0000256" key="3">
    <source>
        <dbReference type="ARBA" id="ARBA00022481"/>
    </source>
</evidence>
<accession>A4G8A4</accession>
<evidence type="ECO:0000256" key="5">
    <source>
        <dbReference type="SAM" id="Phobius"/>
    </source>
</evidence>
<keyword evidence="5" id="KW-1133">Transmembrane helix</keyword>
<protein>
    <submittedName>
        <fullName evidence="6">Fimbrial protein (Pilin) PilA-like</fullName>
    </submittedName>
</protein>
<dbReference type="InterPro" id="IPR012902">
    <property type="entry name" value="N_methyl_site"/>
</dbReference>
<dbReference type="GO" id="GO:0043107">
    <property type="term" value="P:type IV pilus-dependent motility"/>
    <property type="evidence" value="ECO:0007669"/>
    <property type="project" value="TreeGrafter"/>
</dbReference>
<dbReference type="Pfam" id="PF00114">
    <property type="entry name" value="Pilin"/>
    <property type="match status" value="1"/>
</dbReference>
<sequence>MKSMKIMKKAQAGFTLIELMIVVAIIGILAAVAIPQYQDYVTRAKLAKVNVAVESVKTAIALYAQENNGVADITANGWDSLGLAGAPTATEVVSGIDVTAATGAIVATITGVGSPFNGTTVTYTPTVGNSAVTWGVTCSYSTAGKDLTNLKKVVGC</sequence>
<dbReference type="eggNOG" id="COG4969">
    <property type="taxonomic scope" value="Bacteria"/>
</dbReference>
<dbReference type="Proteomes" id="UP000006697">
    <property type="component" value="Chromosome"/>
</dbReference>